<sequence>MGEGREERGSGQMEGVREEGEGKGEEGVQLEVYRVHPDPGVDPEPAEGLHIPSALGTPQNPPGRGGQRGRGTSGKRYLGGNHCDLSPD</sequence>
<protein>
    <submittedName>
        <fullName evidence="2">Uncharacterized protein</fullName>
    </submittedName>
</protein>
<gene>
    <name evidence="2" type="ORF">PLEPLA_LOCUS15917</name>
</gene>
<feature type="compositionally biased region" description="Basic and acidic residues" evidence="1">
    <location>
        <begin position="1"/>
        <end position="26"/>
    </location>
</feature>
<proteinExistence type="predicted"/>
<dbReference type="EMBL" id="CADEAL010001009">
    <property type="protein sequence ID" value="CAB1427972.1"/>
    <property type="molecule type" value="Genomic_DNA"/>
</dbReference>
<evidence type="ECO:0000256" key="1">
    <source>
        <dbReference type="SAM" id="MobiDB-lite"/>
    </source>
</evidence>
<evidence type="ECO:0000313" key="3">
    <source>
        <dbReference type="Proteomes" id="UP001153269"/>
    </source>
</evidence>
<dbReference type="Proteomes" id="UP001153269">
    <property type="component" value="Unassembled WGS sequence"/>
</dbReference>
<evidence type="ECO:0000313" key="2">
    <source>
        <dbReference type="EMBL" id="CAB1427972.1"/>
    </source>
</evidence>
<organism evidence="2 3">
    <name type="scientific">Pleuronectes platessa</name>
    <name type="common">European plaice</name>
    <dbReference type="NCBI Taxonomy" id="8262"/>
    <lineage>
        <taxon>Eukaryota</taxon>
        <taxon>Metazoa</taxon>
        <taxon>Chordata</taxon>
        <taxon>Craniata</taxon>
        <taxon>Vertebrata</taxon>
        <taxon>Euteleostomi</taxon>
        <taxon>Actinopterygii</taxon>
        <taxon>Neopterygii</taxon>
        <taxon>Teleostei</taxon>
        <taxon>Neoteleostei</taxon>
        <taxon>Acanthomorphata</taxon>
        <taxon>Carangaria</taxon>
        <taxon>Pleuronectiformes</taxon>
        <taxon>Pleuronectoidei</taxon>
        <taxon>Pleuronectidae</taxon>
        <taxon>Pleuronectes</taxon>
    </lineage>
</organism>
<comment type="caution">
    <text evidence="2">The sequence shown here is derived from an EMBL/GenBank/DDBJ whole genome shotgun (WGS) entry which is preliminary data.</text>
</comment>
<reference evidence="2" key="1">
    <citation type="submission" date="2020-03" db="EMBL/GenBank/DDBJ databases">
        <authorList>
            <person name="Weist P."/>
        </authorList>
    </citation>
    <scope>NUCLEOTIDE SEQUENCE</scope>
</reference>
<dbReference type="AlphaFoldDB" id="A0A9N7UCA2"/>
<keyword evidence="3" id="KW-1185">Reference proteome</keyword>
<feature type="region of interest" description="Disordered" evidence="1">
    <location>
        <begin position="1"/>
        <end position="88"/>
    </location>
</feature>
<accession>A0A9N7UCA2</accession>
<feature type="compositionally biased region" description="Gly residues" evidence="1">
    <location>
        <begin position="63"/>
        <end position="72"/>
    </location>
</feature>
<name>A0A9N7UCA2_PLEPL</name>